<dbReference type="STRING" id="1782.AWC18_15480"/>
<keyword evidence="1" id="KW-1133">Transmembrane helix</keyword>
<organism evidence="3 4">
    <name type="scientific">Mycolicibacter nonchromogenicus</name>
    <name type="common">Mycobacterium nonchromogenicum</name>
    <dbReference type="NCBI Taxonomy" id="1782"/>
    <lineage>
        <taxon>Bacteria</taxon>
        <taxon>Bacillati</taxon>
        <taxon>Actinomycetota</taxon>
        <taxon>Actinomycetes</taxon>
        <taxon>Mycobacteriales</taxon>
        <taxon>Mycobacteriaceae</taxon>
        <taxon>Mycolicibacter</taxon>
    </lineage>
</organism>
<evidence type="ECO:0000256" key="1">
    <source>
        <dbReference type="SAM" id="Phobius"/>
    </source>
</evidence>
<dbReference type="EMBL" id="LQPI01000055">
    <property type="protein sequence ID" value="ORW18513.1"/>
    <property type="molecule type" value="Genomic_DNA"/>
</dbReference>
<evidence type="ECO:0000259" key="2">
    <source>
        <dbReference type="Pfam" id="PF13559"/>
    </source>
</evidence>
<reference evidence="3 4" key="1">
    <citation type="submission" date="2016-01" db="EMBL/GenBank/DDBJ databases">
        <title>The new phylogeny of the genus Mycobacterium.</title>
        <authorList>
            <person name="Tarcisio F."/>
            <person name="Conor M."/>
            <person name="Antonella G."/>
            <person name="Elisabetta G."/>
            <person name="Giulia F.S."/>
            <person name="Sara T."/>
            <person name="Anna F."/>
            <person name="Clotilde B."/>
            <person name="Roberto B."/>
            <person name="Veronica D.S."/>
            <person name="Fabio R."/>
            <person name="Monica P."/>
            <person name="Olivier J."/>
            <person name="Enrico T."/>
            <person name="Nicola S."/>
        </authorList>
    </citation>
    <scope>NUCLEOTIDE SEQUENCE [LARGE SCALE GENOMIC DNA]</scope>
    <source>
        <strain evidence="3 4">DSM 44164</strain>
    </source>
</reference>
<sequence length="202" mass="22362">MPTVDIDREAAREAAERELAKPMYPRPSPKQQFLDFIETLVRRLVLKGAELPGGWFTIGVLLILLAVAVAAAVHISRRMLHDGRRDEPLYGATQLSAAEHRRAARDHAASEDWGEAIRHRLRAVARELEETGVLHPATGRTATELARDAGAALPALAGELYRAAEIFNDVSYGEVPATQQGYRMVADLDERVLATTQTRQHR</sequence>
<gene>
    <name evidence="3" type="ORF">AWC18_15480</name>
</gene>
<evidence type="ECO:0000313" key="4">
    <source>
        <dbReference type="Proteomes" id="UP000193108"/>
    </source>
</evidence>
<keyword evidence="1" id="KW-0812">Transmembrane</keyword>
<name>A0A1X1Z551_MYCNO</name>
<keyword evidence="4" id="KW-1185">Reference proteome</keyword>
<accession>A0A1X1Z551</accession>
<keyword evidence="1" id="KW-0472">Membrane</keyword>
<comment type="caution">
    <text evidence="3">The sequence shown here is derived from an EMBL/GenBank/DDBJ whole genome shotgun (WGS) entry which is preliminary data.</text>
</comment>
<dbReference type="AlphaFoldDB" id="A0A1X1Z551"/>
<dbReference type="Proteomes" id="UP000193108">
    <property type="component" value="Unassembled WGS sequence"/>
</dbReference>
<evidence type="ECO:0000313" key="3">
    <source>
        <dbReference type="EMBL" id="ORW18513.1"/>
    </source>
</evidence>
<proteinExistence type="predicted"/>
<protein>
    <recommendedName>
        <fullName evidence="2">Protein-glutamine gamma-glutamyltransferase-like C-terminal domain-containing protein</fullName>
    </recommendedName>
</protein>
<dbReference type="RefSeq" id="WP_085139296.1">
    <property type="nucleotide sequence ID" value="NZ_LQPI01000055.1"/>
</dbReference>
<dbReference type="Pfam" id="PF13559">
    <property type="entry name" value="DUF4129"/>
    <property type="match status" value="1"/>
</dbReference>
<feature type="transmembrane region" description="Helical" evidence="1">
    <location>
        <begin position="54"/>
        <end position="75"/>
    </location>
</feature>
<feature type="domain" description="Protein-glutamine gamma-glutamyltransferase-like C-terminal" evidence="2">
    <location>
        <begin position="121"/>
        <end position="189"/>
    </location>
</feature>
<dbReference type="InterPro" id="IPR025403">
    <property type="entry name" value="TgpA-like_C"/>
</dbReference>